<evidence type="ECO:0000313" key="6">
    <source>
        <dbReference type="EMBL" id="NDL62166.1"/>
    </source>
</evidence>
<evidence type="ECO:0000259" key="3">
    <source>
        <dbReference type="Pfam" id="PF25876"/>
    </source>
</evidence>
<feature type="domain" description="CusB-like beta-barrel" evidence="5">
    <location>
        <begin position="263"/>
        <end position="306"/>
    </location>
</feature>
<dbReference type="InterPro" id="IPR058792">
    <property type="entry name" value="Beta-barrel_RND_2"/>
</dbReference>
<dbReference type="Gene3D" id="2.40.30.170">
    <property type="match status" value="1"/>
</dbReference>
<evidence type="ECO:0000256" key="2">
    <source>
        <dbReference type="SAM" id="Phobius"/>
    </source>
</evidence>
<evidence type="ECO:0000259" key="4">
    <source>
        <dbReference type="Pfam" id="PF25917"/>
    </source>
</evidence>
<dbReference type="Pfam" id="PF25954">
    <property type="entry name" value="Beta-barrel_RND_2"/>
    <property type="match status" value="1"/>
</dbReference>
<dbReference type="PANTHER" id="PTHR30386">
    <property type="entry name" value="MEMBRANE FUSION SUBUNIT OF EMRAB-TOLC MULTIDRUG EFFLUX PUMP"/>
    <property type="match status" value="1"/>
</dbReference>
<keyword evidence="2" id="KW-0812">Transmembrane</keyword>
<evidence type="ECO:0000256" key="1">
    <source>
        <dbReference type="ARBA" id="ARBA00009477"/>
    </source>
</evidence>
<evidence type="ECO:0000259" key="5">
    <source>
        <dbReference type="Pfam" id="PF25954"/>
    </source>
</evidence>
<dbReference type="Gene3D" id="1.10.287.470">
    <property type="entry name" value="Helix hairpin bin"/>
    <property type="match status" value="1"/>
</dbReference>
<dbReference type="Gene3D" id="2.40.50.100">
    <property type="match status" value="1"/>
</dbReference>
<reference evidence="6 7" key="1">
    <citation type="submission" date="2019-12" db="EMBL/GenBank/DDBJ databases">
        <authorList>
            <person name="Lee S.D."/>
        </authorList>
    </citation>
    <scope>NUCLEOTIDE SEQUENCE [LARGE SCALE GENOMIC DNA]</scope>
    <source>
        <strain evidence="6 7">SAP-6</strain>
    </source>
</reference>
<evidence type="ECO:0000313" key="7">
    <source>
        <dbReference type="Proteomes" id="UP000461443"/>
    </source>
</evidence>
<keyword evidence="7" id="KW-1185">Reference proteome</keyword>
<dbReference type="SUPFAM" id="SSF111369">
    <property type="entry name" value="HlyD-like secretion proteins"/>
    <property type="match status" value="2"/>
</dbReference>
<feature type="domain" description="Multidrug resistance protein MdtA-like alpha-helical hairpin" evidence="3">
    <location>
        <begin position="131"/>
        <end position="199"/>
    </location>
</feature>
<comment type="similarity">
    <text evidence="1">Belongs to the membrane fusion protein (MFP) (TC 8.A.1) family.</text>
</comment>
<sequence>MPSMNTSMSAEGAVARNPKKRRGWALAAAVAGAAILAGYGYYWWSQSRFVQTTDDAYVGGDITTISAKVAGYVASVEVTDNQAVHAGDLLLQLDDRDYRAALAKAEGELAAQQAALVNLASTRSLKEALIDQARAVIAGYDAQTERTRHDLERYKKLQVTDAVSLQSLQKADADYRQATADGLQARAALLAAQRQLAVTDSEKGQILAALDQAIAGRDLAKLNVEYSQIRSPINGVVGNRRARLGAWAGAGSQLLVIIPARGLWVDANFKEDQLAAMRPGQRATVRADIQPGRLFHGTVASLAPATGAQFSVLPTENATGNFTKIVQRVPVRINLDSDDGTLGLLRPGLSVTAAIDSREAGRP</sequence>
<reference evidence="6 7" key="2">
    <citation type="submission" date="2020-02" db="EMBL/GenBank/DDBJ databases">
        <title>The new genus of Enterobacteriales.</title>
        <authorList>
            <person name="Kim I.S."/>
        </authorList>
    </citation>
    <scope>NUCLEOTIDE SEQUENCE [LARGE SCALE GENOMIC DNA]</scope>
    <source>
        <strain evidence="6 7">SAP-6</strain>
    </source>
</reference>
<dbReference type="InterPro" id="IPR050739">
    <property type="entry name" value="MFP"/>
</dbReference>
<dbReference type="InterPro" id="IPR058625">
    <property type="entry name" value="MdtA-like_BSH"/>
</dbReference>
<feature type="domain" description="Multidrug resistance protein MdtA-like barrel-sandwich hybrid" evidence="4">
    <location>
        <begin position="63"/>
        <end position="257"/>
    </location>
</feature>
<name>A0A845SGH4_9GAMM</name>
<dbReference type="GO" id="GO:0055085">
    <property type="term" value="P:transmembrane transport"/>
    <property type="evidence" value="ECO:0007669"/>
    <property type="project" value="InterPro"/>
</dbReference>
<dbReference type="AlphaFoldDB" id="A0A845SGH4"/>
<gene>
    <name evidence="6" type="ORF">GRH90_05265</name>
</gene>
<keyword evidence="2" id="KW-1133">Transmembrane helix</keyword>
<dbReference type="Pfam" id="PF25917">
    <property type="entry name" value="BSH_RND"/>
    <property type="match status" value="1"/>
</dbReference>
<dbReference type="Pfam" id="PF25876">
    <property type="entry name" value="HH_MFP_RND"/>
    <property type="match status" value="1"/>
</dbReference>
<proteinExistence type="inferred from homology"/>
<keyword evidence="2" id="KW-0472">Membrane</keyword>
<feature type="transmembrane region" description="Helical" evidence="2">
    <location>
        <begin position="24"/>
        <end position="44"/>
    </location>
</feature>
<comment type="caution">
    <text evidence="6">The sequence shown here is derived from an EMBL/GenBank/DDBJ whole genome shotgun (WGS) entry which is preliminary data.</text>
</comment>
<dbReference type="EMBL" id="WUBS01000003">
    <property type="protein sequence ID" value="NDL62166.1"/>
    <property type="molecule type" value="Genomic_DNA"/>
</dbReference>
<organism evidence="6 7">
    <name type="scientific">Acerihabitans arboris</name>
    <dbReference type="NCBI Taxonomy" id="2691583"/>
    <lineage>
        <taxon>Bacteria</taxon>
        <taxon>Pseudomonadati</taxon>
        <taxon>Pseudomonadota</taxon>
        <taxon>Gammaproteobacteria</taxon>
        <taxon>Enterobacterales</taxon>
        <taxon>Pectobacteriaceae</taxon>
        <taxon>Acerihabitans</taxon>
    </lineage>
</organism>
<dbReference type="Proteomes" id="UP000461443">
    <property type="component" value="Unassembled WGS sequence"/>
</dbReference>
<dbReference type="PANTHER" id="PTHR30386:SF24">
    <property type="entry name" value="MULTIDRUG RESISTANCE EFFLUX PUMP"/>
    <property type="match status" value="1"/>
</dbReference>
<protein>
    <submittedName>
        <fullName evidence="6">HlyD family efflux transporter periplasmic adaptor subunit</fullName>
    </submittedName>
</protein>
<accession>A0A845SGH4</accession>
<dbReference type="InterPro" id="IPR058624">
    <property type="entry name" value="MdtA-like_HH"/>
</dbReference>